<dbReference type="InterPro" id="IPR000182">
    <property type="entry name" value="GNAT_dom"/>
</dbReference>
<evidence type="ECO:0000259" key="1">
    <source>
        <dbReference type="PROSITE" id="PS51186"/>
    </source>
</evidence>
<dbReference type="Pfam" id="PF13508">
    <property type="entry name" value="Acetyltransf_7"/>
    <property type="match status" value="1"/>
</dbReference>
<dbReference type="PROSITE" id="PS51186">
    <property type="entry name" value="GNAT"/>
    <property type="match status" value="1"/>
</dbReference>
<dbReference type="InterPro" id="IPR016181">
    <property type="entry name" value="Acyl_CoA_acyltransferase"/>
</dbReference>
<keyword evidence="3" id="KW-1185">Reference proteome</keyword>
<gene>
    <name evidence="2" type="ORF">OFY17_11135</name>
</gene>
<dbReference type="RefSeq" id="WP_263530814.1">
    <property type="nucleotide sequence ID" value="NZ_JAOVZB010000005.1"/>
</dbReference>
<evidence type="ECO:0000313" key="3">
    <source>
        <dbReference type="Proteomes" id="UP001209713"/>
    </source>
</evidence>
<accession>A0ABT2YU70</accession>
<organism evidence="2 3">
    <name type="scientific">Marinomonas sargassi</name>
    <dbReference type="NCBI Taxonomy" id="2984494"/>
    <lineage>
        <taxon>Bacteria</taxon>
        <taxon>Pseudomonadati</taxon>
        <taxon>Pseudomonadota</taxon>
        <taxon>Gammaproteobacteria</taxon>
        <taxon>Oceanospirillales</taxon>
        <taxon>Oceanospirillaceae</taxon>
        <taxon>Marinomonas</taxon>
    </lineage>
</organism>
<dbReference type="EMBL" id="JAOVZB010000005">
    <property type="protein sequence ID" value="MCV2403432.1"/>
    <property type="molecule type" value="Genomic_DNA"/>
</dbReference>
<feature type="domain" description="N-acetyltransferase" evidence="1">
    <location>
        <begin position="1"/>
        <end position="147"/>
    </location>
</feature>
<evidence type="ECO:0000313" key="2">
    <source>
        <dbReference type="EMBL" id="MCV2403432.1"/>
    </source>
</evidence>
<protein>
    <submittedName>
        <fullName evidence="2">GNAT family N-acetyltransferase</fullName>
    </submittedName>
</protein>
<dbReference type="CDD" id="cd04301">
    <property type="entry name" value="NAT_SF"/>
    <property type="match status" value="1"/>
</dbReference>
<dbReference type="Gene3D" id="3.40.630.30">
    <property type="match status" value="1"/>
</dbReference>
<dbReference type="SUPFAM" id="SSF55729">
    <property type="entry name" value="Acyl-CoA N-acyltransferases (Nat)"/>
    <property type="match status" value="1"/>
</dbReference>
<sequence>MSIREYLDSDYSDILKIYSKSKLDELKYENAEFELLPLNEDKQRSSQIFSSEIYVYSKPEVIAFCAINGSEIRTLFVQPDARGKGIGADLLEFMLSKLSGSAILYVAASNLPAIKLYQKYGFKIHSEFMTTYNKVDVIANKMERSVV</sequence>
<comment type="caution">
    <text evidence="2">The sequence shown here is derived from an EMBL/GenBank/DDBJ whole genome shotgun (WGS) entry which is preliminary data.</text>
</comment>
<proteinExistence type="predicted"/>
<reference evidence="2 3" key="1">
    <citation type="submission" date="2022-10" db="EMBL/GenBank/DDBJ databases">
        <title>Marinomonas transparenta sp. nov. and Marinomonas sargassi sp. nov., isolated from marine alga (Sargassum natans (L.) Gaillon).</title>
        <authorList>
            <person name="Wang Y."/>
        </authorList>
    </citation>
    <scope>NUCLEOTIDE SEQUENCE [LARGE SCALE GENOMIC DNA]</scope>
    <source>
        <strain evidence="2 3">C2222</strain>
    </source>
</reference>
<name>A0ABT2YU70_9GAMM</name>
<dbReference type="Proteomes" id="UP001209713">
    <property type="component" value="Unassembled WGS sequence"/>
</dbReference>